<dbReference type="EMBL" id="OUUZ01000019">
    <property type="protein sequence ID" value="SPQ27422.1"/>
    <property type="molecule type" value="Genomic_DNA"/>
</dbReference>
<protein>
    <submittedName>
        <fullName evidence="2">854912c3-d83c-4d2e-bc72-a4513d6c3020</fullName>
    </submittedName>
</protein>
<accession>A0A446BY74</accession>
<evidence type="ECO:0000313" key="3">
    <source>
        <dbReference type="Proteomes" id="UP000289323"/>
    </source>
</evidence>
<reference evidence="2 3" key="1">
    <citation type="submission" date="2018-04" db="EMBL/GenBank/DDBJ databases">
        <authorList>
            <person name="Huttner S."/>
            <person name="Dainat J."/>
        </authorList>
    </citation>
    <scope>NUCLEOTIDE SEQUENCE [LARGE SCALE GENOMIC DNA]</scope>
</reference>
<feature type="compositionally biased region" description="Polar residues" evidence="1">
    <location>
        <begin position="367"/>
        <end position="385"/>
    </location>
</feature>
<feature type="region of interest" description="Disordered" evidence="1">
    <location>
        <begin position="1"/>
        <end position="274"/>
    </location>
</feature>
<dbReference type="Proteomes" id="UP000289323">
    <property type="component" value="Unassembled WGS sequence"/>
</dbReference>
<name>A0A446BY74_9PEZI</name>
<organism evidence="2 3">
    <name type="scientific">Thermothielavioides terrestris</name>
    <dbReference type="NCBI Taxonomy" id="2587410"/>
    <lineage>
        <taxon>Eukaryota</taxon>
        <taxon>Fungi</taxon>
        <taxon>Dikarya</taxon>
        <taxon>Ascomycota</taxon>
        <taxon>Pezizomycotina</taxon>
        <taxon>Sordariomycetes</taxon>
        <taxon>Sordariomycetidae</taxon>
        <taxon>Sordariales</taxon>
        <taxon>Chaetomiaceae</taxon>
        <taxon>Thermothielavioides</taxon>
    </lineage>
</organism>
<feature type="region of interest" description="Disordered" evidence="1">
    <location>
        <begin position="298"/>
        <end position="658"/>
    </location>
</feature>
<feature type="compositionally biased region" description="Polar residues" evidence="1">
    <location>
        <begin position="53"/>
        <end position="73"/>
    </location>
</feature>
<dbReference type="AlphaFoldDB" id="A0A446BY74"/>
<feature type="compositionally biased region" description="Basic residues" evidence="1">
    <location>
        <begin position="536"/>
        <end position="545"/>
    </location>
</feature>
<feature type="compositionally biased region" description="Polar residues" evidence="1">
    <location>
        <begin position="111"/>
        <end position="120"/>
    </location>
</feature>
<feature type="compositionally biased region" description="Low complexity" evidence="1">
    <location>
        <begin position="612"/>
        <end position="641"/>
    </location>
</feature>
<evidence type="ECO:0000313" key="2">
    <source>
        <dbReference type="EMBL" id="SPQ27422.1"/>
    </source>
</evidence>
<evidence type="ECO:0000256" key="1">
    <source>
        <dbReference type="SAM" id="MobiDB-lite"/>
    </source>
</evidence>
<sequence>MAPRREILDSEDDDSDFGGGPEAGDGEAEVGHPELTLEKAASPRVEPMGAPHNASTDSTDPSFFQHIYDQQQAAVEASEVIPDTAPAAAPASAWTEISSAPPPGQKHPAKNASSPNTSITDPAHASRRPKRSREVVPAEVIDLTDITTPRKDAASAGSADVWDVPVVSAKSQRSTRTYGKRKSPRRQQLSLKEAMPDLPPTQDPYALPEATPPPARKRTRRRSPPSSSPPQPQAQDSSPVMLVPAEVVASSDRQTRSRRGRNAAALGVASSMPDTASSLYISQSVLTASQKQEYKTVSLSSEAAPDEPVTSFPAQPPVAGEVYKSSGATTIAYPTPSRIGSSRRLPEPVDELDENRVAETFLGRDFNQPQSSPDVLTDMTSTNTSRPKRGRTKVVKSAGLVQAEVEPPPSTSTRRAKRRRVVLEEDDSWSLDPLESADGHEHLPQGGGHLGDDTGDAVGHPDVDAVDHPSAAPEVEGLDGGPTPPTSTAKSKRGRKTKGAKATQASPDVTEPPQQGEEIQESAIAPTEISEPIPASKRKRGRPRKSQTAIQSQPQAEPTVVPNDEQAAINDSQAEPAPNQPLSELSPNTQPPNTEVHPDAANDGGRGASEENAAPAVPMTTNTTTTTAVTGAAATAGSSGTAEKDAKAAGPEQKLASTAAKAGVLPQKVRYRVGLSRRSQIAPLLKSLRKPV</sequence>
<feature type="compositionally biased region" description="Polar residues" evidence="1">
    <location>
        <begin position="546"/>
        <end position="556"/>
    </location>
</feature>
<proteinExistence type="predicted"/>
<feature type="compositionally biased region" description="Basic residues" evidence="1">
    <location>
        <begin position="490"/>
        <end position="499"/>
    </location>
</feature>
<gene>
    <name evidence="2" type="ORF">TT172_LOCUS9841</name>
</gene>
<feature type="compositionally biased region" description="Polar residues" evidence="1">
    <location>
        <begin position="580"/>
        <end position="593"/>
    </location>
</feature>